<proteinExistence type="predicted"/>
<evidence type="ECO:0000313" key="1">
    <source>
        <dbReference type="EMBL" id="BBL79953.1"/>
    </source>
</evidence>
<evidence type="ECO:0000313" key="2">
    <source>
        <dbReference type="Proteomes" id="UP000318065"/>
    </source>
</evidence>
<organism evidence="1 2">
    <name type="scientific">Rubrobacter xylanophilus</name>
    <dbReference type="NCBI Taxonomy" id="49319"/>
    <lineage>
        <taxon>Bacteria</taxon>
        <taxon>Bacillati</taxon>
        <taxon>Actinomycetota</taxon>
        <taxon>Rubrobacteria</taxon>
        <taxon>Rubrobacterales</taxon>
        <taxon>Rubrobacteraceae</taxon>
        <taxon>Rubrobacter</taxon>
    </lineage>
</organism>
<gene>
    <name evidence="1" type="ORF">RxyAA322_18070</name>
</gene>
<dbReference type="Proteomes" id="UP000318065">
    <property type="component" value="Chromosome"/>
</dbReference>
<sequence length="57" mass="6424">MHGMDPRFMRERSGALIQEAAEARLAAVSKGGGGWWGYLLRWELQRVLGLLAKRIRG</sequence>
<keyword evidence="2" id="KW-1185">Reference proteome</keyword>
<reference evidence="1" key="1">
    <citation type="journal article" date="2019" name="Microbiol. Resour. Announc.">
        <title>Complete Genome Sequence of Rubrobacter xylanophilus Strain AA3-22, Isolated from Arima Onsen in Japan.</title>
        <authorList>
            <person name="Tomariguchi N."/>
            <person name="Miyazaki K."/>
        </authorList>
    </citation>
    <scope>NUCLEOTIDE SEQUENCE [LARGE SCALE GENOMIC DNA]</scope>
    <source>
        <strain evidence="1">AA3-22</strain>
    </source>
</reference>
<name>A0A510HMX4_9ACTN</name>
<dbReference type="AlphaFoldDB" id="A0A510HMX4"/>
<dbReference type="EMBL" id="AP019791">
    <property type="protein sequence ID" value="BBL79953.1"/>
    <property type="molecule type" value="Genomic_DNA"/>
</dbReference>
<protein>
    <submittedName>
        <fullName evidence="1">Uncharacterized protein</fullName>
    </submittedName>
</protein>
<dbReference type="RefSeq" id="WP_206751772.1">
    <property type="nucleotide sequence ID" value="NZ_AP019791.1"/>
</dbReference>
<accession>A0A510HMX4</accession>